<dbReference type="GO" id="GO:0071555">
    <property type="term" value="P:cell wall organization"/>
    <property type="evidence" value="ECO:0007669"/>
    <property type="project" value="UniProtKB-UniRule"/>
</dbReference>
<comment type="pathway">
    <text evidence="1 9">Cell wall biogenesis; peptidoglycan biosynthesis.</text>
</comment>
<dbReference type="PANTHER" id="PTHR30582">
    <property type="entry name" value="L,D-TRANSPEPTIDASE"/>
    <property type="match status" value="1"/>
</dbReference>
<evidence type="ECO:0000256" key="1">
    <source>
        <dbReference type="ARBA" id="ARBA00004752"/>
    </source>
</evidence>
<dbReference type="Proteomes" id="UP000068447">
    <property type="component" value="Chromosome"/>
</dbReference>
<dbReference type="InterPro" id="IPR038063">
    <property type="entry name" value="Transpep_catalytic_dom"/>
</dbReference>
<dbReference type="CDD" id="cd16913">
    <property type="entry name" value="YkuD_like"/>
    <property type="match status" value="1"/>
</dbReference>
<dbReference type="PROSITE" id="PS52029">
    <property type="entry name" value="LD_TPASE"/>
    <property type="match status" value="1"/>
</dbReference>
<dbReference type="GO" id="GO:0016757">
    <property type="term" value="F:glycosyltransferase activity"/>
    <property type="evidence" value="ECO:0007669"/>
    <property type="project" value="UniProtKB-KW"/>
</dbReference>
<feature type="compositionally biased region" description="Basic and acidic residues" evidence="10">
    <location>
        <begin position="175"/>
        <end position="185"/>
    </location>
</feature>
<evidence type="ECO:0000256" key="3">
    <source>
        <dbReference type="ARBA" id="ARBA00022676"/>
    </source>
</evidence>
<evidence type="ECO:0000259" key="12">
    <source>
        <dbReference type="PROSITE" id="PS52029"/>
    </source>
</evidence>
<accession>A0A0U2JIW9</accession>
<dbReference type="SUPFAM" id="SSF141523">
    <property type="entry name" value="L,D-transpeptidase catalytic domain-like"/>
    <property type="match status" value="1"/>
</dbReference>
<evidence type="ECO:0000256" key="7">
    <source>
        <dbReference type="ARBA" id="ARBA00022984"/>
    </source>
</evidence>
<feature type="domain" description="LysM" evidence="11">
    <location>
        <begin position="55"/>
        <end position="99"/>
    </location>
</feature>
<dbReference type="Gene3D" id="3.10.350.10">
    <property type="entry name" value="LysM domain"/>
    <property type="match status" value="1"/>
</dbReference>
<dbReference type="Pfam" id="PF03734">
    <property type="entry name" value="YkuD"/>
    <property type="match status" value="1"/>
</dbReference>
<protein>
    <submittedName>
        <fullName evidence="13">Uncharacterized protein</fullName>
    </submittedName>
</protein>
<dbReference type="PANTHER" id="PTHR30582:SF24">
    <property type="entry name" value="L,D-TRANSPEPTIDASE ERFK_SRFK-RELATED"/>
    <property type="match status" value="1"/>
</dbReference>
<feature type="active site" description="Nucleophile" evidence="9">
    <location>
        <position position="221"/>
    </location>
</feature>
<evidence type="ECO:0000259" key="11">
    <source>
        <dbReference type="PROSITE" id="PS51782"/>
    </source>
</evidence>
<dbReference type="UniPathway" id="UPA00219"/>
<evidence type="ECO:0000256" key="4">
    <source>
        <dbReference type="ARBA" id="ARBA00022679"/>
    </source>
</evidence>
<dbReference type="SMART" id="SM00257">
    <property type="entry name" value="LysM"/>
    <property type="match status" value="1"/>
</dbReference>
<name>A0A0U2JIW9_9ALTE</name>
<keyword evidence="8 9" id="KW-0961">Cell wall biogenesis/degradation</keyword>
<dbReference type="STRING" id="1526571.AT746_09585"/>
<dbReference type="CDD" id="cd00118">
    <property type="entry name" value="LysM"/>
    <property type="match status" value="1"/>
</dbReference>
<dbReference type="InterPro" id="IPR005490">
    <property type="entry name" value="LD_TPept_cat_dom"/>
</dbReference>
<dbReference type="EMBL" id="CP013650">
    <property type="protein sequence ID" value="ALS98486.1"/>
    <property type="molecule type" value="Genomic_DNA"/>
</dbReference>
<keyword evidence="3" id="KW-0328">Glycosyltransferase</keyword>
<dbReference type="GO" id="GO:0005576">
    <property type="term" value="C:extracellular region"/>
    <property type="evidence" value="ECO:0007669"/>
    <property type="project" value="TreeGrafter"/>
</dbReference>
<dbReference type="KEGG" id="lal:AT746_09585"/>
<dbReference type="AlphaFoldDB" id="A0A0U2JIW9"/>
<dbReference type="GO" id="GO:0008360">
    <property type="term" value="P:regulation of cell shape"/>
    <property type="evidence" value="ECO:0007669"/>
    <property type="project" value="UniProtKB-UniRule"/>
</dbReference>
<dbReference type="OrthoDB" id="9787225at2"/>
<evidence type="ECO:0000256" key="8">
    <source>
        <dbReference type="ARBA" id="ARBA00023316"/>
    </source>
</evidence>
<sequence>MSGDLMESNILNNNVILKRLGLLLLLCMNLVMISQGRAVSYSLPQAGSDLIAEDHTISVTEGQTLADIAEQYSLGFNELVAANSGLDPWIPKPGSQVTLPAQTILPEHRSGVVINLAEYRLYYFPPMTNKVITYPVGIGRIGWDTPVTKTRVTGKNKDPWWRVPQSVRQEHRKQGRELPEMVRPGKDNPLGGYAINLGLPGYLLHGTNKGFGIGTRVSHGCIRLRNTDIEALYQQLPEGTEVSIMNQPVKVGWHQGKLMLEVHPALEKQEFNSLTPVTAAIVKHIQNTEIDIDWDKVLSIARKQQGIVQQISK</sequence>
<keyword evidence="14" id="KW-1185">Reference proteome</keyword>
<evidence type="ECO:0000256" key="6">
    <source>
        <dbReference type="ARBA" id="ARBA00022960"/>
    </source>
</evidence>
<evidence type="ECO:0000256" key="2">
    <source>
        <dbReference type="ARBA" id="ARBA00005992"/>
    </source>
</evidence>
<dbReference type="InterPro" id="IPR036779">
    <property type="entry name" value="LysM_dom_sf"/>
</dbReference>
<comment type="similarity">
    <text evidence="2">Belongs to the YkuD family.</text>
</comment>
<evidence type="ECO:0000313" key="14">
    <source>
        <dbReference type="Proteomes" id="UP000068447"/>
    </source>
</evidence>
<organism evidence="13 14">
    <name type="scientific">Lacimicrobium alkaliphilum</name>
    <dbReference type="NCBI Taxonomy" id="1526571"/>
    <lineage>
        <taxon>Bacteria</taxon>
        <taxon>Pseudomonadati</taxon>
        <taxon>Pseudomonadota</taxon>
        <taxon>Gammaproteobacteria</taxon>
        <taxon>Alteromonadales</taxon>
        <taxon>Alteromonadaceae</taxon>
        <taxon>Lacimicrobium</taxon>
    </lineage>
</organism>
<dbReference type="GO" id="GO:0071972">
    <property type="term" value="F:peptidoglycan L,D-transpeptidase activity"/>
    <property type="evidence" value="ECO:0007669"/>
    <property type="project" value="TreeGrafter"/>
</dbReference>
<feature type="region of interest" description="Disordered" evidence="10">
    <location>
        <begin position="166"/>
        <end position="185"/>
    </location>
</feature>
<dbReference type="PROSITE" id="PS51782">
    <property type="entry name" value="LYSM"/>
    <property type="match status" value="1"/>
</dbReference>
<reference evidence="13 14" key="1">
    <citation type="submission" date="2015-12" db="EMBL/GenBank/DDBJ databases">
        <title>Complete genome of Lacimicrobium alkaliphilum KCTC 32984.</title>
        <authorList>
            <person name="Kim S.-G."/>
            <person name="Lee Y.-J."/>
        </authorList>
    </citation>
    <scope>NUCLEOTIDE SEQUENCE [LARGE SCALE GENOMIC DNA]</scope>
    <source>
        <strain evidence="13 14">YelD216</strain>
    </source>
</reference>
<dbReference type="GO" id="GO:0018104">
    <property type="term" value="P:peptidoglycan-protein cross-linking"/>
    <property type="evidence" value="ECO:0007669"/>
    <property type="project" value="TreeGrafter"/>
</dbReference>
<feature type="active site" description="Proton donor/acceptor" evidence="9">
    <location>
        <position position="205"/>
    </location>
</feature>
<dbReference type="InterPro" id="IPR018392">
    <property type="entry name" value="LysM"/>
</dbReference>
<evidence type="ECO:0000256" key="10">
    <source>
        <dbReference type="SAM" id="MobiDB-lite"/>
    </source>
</evidence>
<dbReference type="Gene3D" id="2.40.440.10">
    <property type="entry name" value="L,D-transpeptidase catalytic domain-like"/>
    <property type="match status" value="1"/>
</dbReference>
<proteinExistence type="inferred from homology"/>
<gene>
    <name evidence="13" type="ORF">AT746_09585</name>
</gene>
<feature type="domain" description="L,D-TPase catalytic" evidence="12">
    <location>
        <begin position="110"/>
        <end position="245"/>
    </location>
</feature>
<keyword evidence="6 9" id="KW-0133">Cell shape</keyword>
<keyword evidence="7 9" id="KW-0573">Peptidoglycan synthesis</keyword>
<evidence type="ECO:0000313" key="13">
    <source>
        <dbReference type="EMBL" id="ALS98486.1"/>
    </source>
</evidence>
<dbReference type="InterPro" id="IPR050979">
    <property type="entry name" value="LD-transpeptidase"/>
</dbReference>
<keyword evidence="5" id="KW-0378">Hydrolase</keyword>
<keyword evidence="4" id="KW-0808">Transferase</keyword>
<evidence type="ECO:0000256" key="9">
    <source>
        <dbReference type="PROSITE-ProRule" id="PRU01373"/>
    </source>
</evidence>
<evidence type="ECO:0000256" key="5">
    <source>
        <dbReference type="ARBA" id="ARBA00022801"/>
    </source>
</evidence>